<evidence type="ECO:0000313" key="3">
    <source>
        <dbReference type="EMBL" id="KAF5203530.1"/>
    </source>
</evidence>
<feature type="region of interest" description="Disordered" evidence="1">
    <location>
        <begin position="158"/>
        <end position="215"/>
    </location>
</feature>
<gene>
    <name evidence="3" type="ORF">FRX31_006883</name>
</gene>
<reference evidence="3 4" key="1">
    <citation type="submission" date="2020-06" db="EMBL/GenBank/DDBJ databases">
        <title>Transcriptomic and genomic resources for Thalictrum thalictroides and T. hernandezii: Facilitating candidate gene discovery in an emerging model plant lineage.</title>
        <authorList>
            <person name="Arias T."/>
            <person name="Riano-Pachon D.M."/>
            <person name="Di Stilio V.S."/>
        </authorList>
    </citation>
    <scope>NUCLEOTIDE SEQUENCE [LARGE SCALE GENOMIC DNA]</scope>
    <source>
        <strain evidence="4">cv. WT478/WT964</strain>
        <tissue evidence="3">Leaves</tissue>
    </source>
</reference>
<evidence type="ECO:0000259" key="2">
    <source>
        <dbReference type="Pfam" id="PF12776"/>
    </source>
</evidence>
<evidence type="ECO:0000256" key="1">
    <source>
        <dbReference type="SAM" id="MobiDB-lite"/>
    </source>
</evidence>
<dbReference type="OrthoDB" id="686198at2759"/>
<comment type="caution">
    <text evidence="3">The sequence shown here is derived from an EMBL/GenBank/DDBJ whole genome shotgun (WGS) entry which is preliminary data.</text>
</comment>
<name>A0A7J6X4P1_THATH</name>
<protein>
    <recommendedName>
        <fullName evidence="2">Myb/SANT-like domain-containing protein</fullName>
    </recommendedName>
</protein>
<dbReference type="AlphaFoldDB" id="A0A7J6X4P1"/>
<dbReference type="InterPro" id="IPR024752">
    <property type="entry name" value="Myb/SANT-like_dom"/>
</dbReference>
<organism evidence="3 4">
    <name type="scientific">Thalictrum thalictroides</name>
    <name type="common">Rue-anemone</name>
    <name type="synonym">Anemone thalictroides</name>
    <dbReference type="NCBI Taxonomy" id="46969"/>
    <lineage>
        <taxon>Eukaryota</taxon>
        <taxon>Viridiplantae</taxon>
        <taxon>Streptophyta</taxon>
        <taxon>Embryophyta</taxon>
        <taxon>Tracheophyta</taxon>
        <taxon>Spermatophyta</taxon>
        <taxon>Magnoliopsida</taxon>
        <taxon>Ranunculales</taxon>
        <taxon>Ranunculaceae</taxon>
        <taxon>Thalictroideae</taxon>
        <taxon>Thalictrum</taxon>
    </lineage>
</organism>
<dbReference type="Pfam" id="PF12776">
    <property type="entry name" value="Myb_DNA-bind_3"/>
    <property type="match status" value="1"/>
</dbReference>
<dbReference type="InterPro" id="IPR045026">
    <property type="entry name" value="LIMYB"/>
</dbReference>
<proteinExistence type="predicted"/>
<dbReference type="PANTHER" id="PTHR47584">
    <property type="match status" value="1"/>
</dbReference>
<evidence type="ECO:0000313" key="4">
    <source>
        <dbReference type="Proteomes" id="UP000554482"/>
    </source>
</evidence>
<dbReference type="Proteomes" id="UP000554482">
    <property type="component" value="Unassembled WGS sequence"/>
</dbReference>
<accession>A0A7J6X4P1</accession>
<feature type="domain" description="Myb/SANT-like" evidence="2">
    <location>
        <begin position="22"/>
        <end position="118"/>
    </location>
</feature>
<keyword evidence="4" id="KW-1185">Reference proteome</keyword>
<sequence>MNSKKNPLPPFEIANEEAQADWKPDQETFLINWMKEKVIAHGEGRVVGTFSKNEWLELRKDCYKKWGLKYSSKAFKNKFTGLKERFKEFKKLVEAASGLGWNPLLSTVEATDLWWNEYAKTHPKMKNLKRFKGLGCPEYKDLGVIFGDTIATGNLQVSENHDFNSTDGEDNTNEVTAESPAPPHLDNIEVMNEHDNASTQSKSQTKSRKRGRNELKGPDLSEAVLVLAEASQARMEARNEARQKFTIMECQDVLEAMDVDIGRLAYVKLMTLFQEKGWREAFLHMSDARRKDLVE</sequence>
<feature type="non-terminal residue" evidence="3">
    <location>
        <position position="295"/>
    </location>
</feature>
<dbReference type="PANTHER" id="PTHR47584:SF14">
    <property type="entry name" value="L10-INTERACTING MYB DOMAIN-CONTAINING PROTEIN-LIKE"/>
    <property type="match status" value="1"/>
</dbReference>
<dbReference type="EMBL" id="JABWDY010006664">
    <property type="protein sequence ID" value="KAF5203530.1"/>
    <property type="molecule type" value="Genomic_DNA"/>
</dbReference>